<protein>
    <submittedName>
        <fullName evidence="9">Cell division protein FtsQ</fullName>
    </submittedName>
</protein>
<dbReference type="RefSeq" id="WP_135011371.1">
    <property type="nucleotide sequence ID" value="NZ_JADGLK010000005.1"/>
</dbReference>
<sequence length="297" mass="31466">MADEKKPRIRLNSAKVSQLPEAGDNLVDISENSRFAQWRQAQEEERQSGQSEPQSLPSAPVQLRPKRRAAGSWKKWAYGAGTLVLATLIFVGVVFFSPLLATRTITVEGASLLDEATVQQQLSQLQGAPMTRISEAEVASLIGNENVLYGVTLQANPPHELVVQLHERVPVAVVENEGSFVLVDNEGVQLGTAASVEDAGVPLVAGGLDILGSAAFSTVTGVLAALPTSILSQVSEAKADSASTITLEMVDGTQVVWGTPEDSGLKAKVLVQLMDSVNSQQAVETYDVSSPLVPTVK</sequence>
<dbReference type="OrthoDB" id="4793367at2"/>
<evidence type="ECO:0000256" key="3">
    <source>
        <dbReference type="ARBA" id="ARBA00022692"/>
    </source>
</evidence>
<keyword evidence="7" id="KW-0472">Membrane</keyword>
<name>A0A4Y9F5L0_9MICC</name>
<keyword evidence="3 7" id="KW-0812">Transmembrane</keyword>
<dbReference type="PANTHER" id="PTHR37820">
    <property type="entry name" value="CELL DIVISION PROTEIN DIVIB"/>
    <property type="match status" value="1"/>
</dbReference>
<feature type="region of interest" description="Disordered" evidence="6">
    <location>
        <begin position="37"/>
        <end position="64"/>
    </location>
</feature>
<dbReference type="PANTHER" id="PTHR37820:SF1">
    <property type="entry name" value="CELL DIVISION PROTEIN FTSQ"/>
    <property type="match status" value="1"/>
</dbReference>
<dbReference type="Proteomes" id="UP000297951">
    <property type="component" value="Unassembled WGS sequence"/>
</dbReference>
<dbReference type="EMBL" id="SPQC01000005">
    <property type="protein sequence ID" value="TFU23742.1"/>
    <property type="molecule type" value="Genomic_DNA"/>
</dbReference>
<feature type="transmembrane region" description="Helical" evidence="7">
    <location>
        <begin position="76"/>
        <end position="96"/>
    </location>
</feature>
<dbReference type="InterPro" id="IPR005548">
    <property type="entry name" value="Cell_div_FtsQ/DivIB_C"/>
</dbReference>
<keyword evidence="2 9" id="KW-0132">Cell division</keyword>
<dbReference type="AlphaFoldDB" id="A0A4Y9F5L0"/>
<evidence type="ECO:0000259" key="8">
    <source>
        <dbReference type="Pfam" id="PF03799"/>
    </source>
</evidence>
<keyword evidence="1" id="KW-1003">Cell membrane</keyword>
<evidence type="ECO:0000313" key="10">
    <source>
        <dbReference type="Proteomes" id="UP000297951"/>
    </source>
</evidence>
<accession>A0A4Y9F5L0</accession>
<evidence type="ECO:0000313" key="9">
    <source>
        <dbReference type="EMBL" id="TFU23742.1"/>
    </source>
</evidence>
<keyword evidence="4 7" id="KW-1133">Transmembrane helix</keyword>
<dbReference type="Gene3D" id="3.40.50.10960">
    <property type="match status" value="1"/>
</dbReference>
<evidence type="ECO:0000256" key="1">
    <source>
        <dbReference type="ARBA" id="ARBA00022475"/>
    </source>
</evidence>
<dbReference type="InterPro" id="IPR050487">
    <property type="entry name" value="FtsQ_DivIB"/>
</dbReference>
<dbReference type="GO" id="GO:0051301">
    <property type="term" value="P:cell division"/>
    <property type="evidence" value="ECO:0007669"/>
    <property type="project" value="UniProtKB-KW"/>
</dbReference>
<evidence type="ECO:0000256" key="4">
    <source>
        <dbReference type="ARBA" id="ARBA00022989"/>
    </source>
</evidence>
<evidence type="ECO:0000256" key="5">
    <source>
        <dbReference type="ARBA" id="ARBA00023306"/>
    </source>
</evidence>
<evidence type="ECO:0000256" key="2">
    <source>
        <dbReference type="ARBA" id="ARBA00022618"/>
    </source>
</evidence>
<organism evidence="9 10">
    <name type="scientific">Rothia nasimurium</name>
    <dbReference type="NCBI Taxonomy" id="85336"/>
    <lineage>
        <taxon>Bacteria</taxon>
        <taxon>Bacillati</taxon>
        <taxon>Actinomycetota</taxon>
        <taxon>Actinomycetes</taxon>
        <taxon>Micrococcales</taxon>
        <taxon>Micrococcaceae</taxon>
        <taxon>Rothia</taxon>
    </lineage>
</organism>
<evidence type="ECO:0000256" key="6">
    <source>
        <dbReference type="SAM" id="MobiDB-lite"/>
    </source>
</evidence>
<feature type="domain" description="Cell division protein FtsQ/DivIB C-terminal" evidence="8">
    <location>
        <begin position="172"/>
        <end position="287"/>
    </location>
</feature>
<proteinExistence type="predicted"/>
<dbReference type="GO" id="GO:0005886">
    <property type="term" value="C:plasma membrane"/>
    <property type="evidence" value="ECO:0007669"/>
    <property type="project" value="TreeGrafter"/>
</dbReference>
<feature type="compositionally biased region" description="Polar residues" evidence="6">
    <location>
        <begin position="48"/>
        <end position="57"/>
    </location>
</feature>
<reference evidence="9 10" key="1">
    <citation type="submission" date="2019-03" db="EMBL/GenBank/DDBJ databases">
        <title>Diversity of the mouse oral microbiome.</title>
        <authorList>
            <person name="Joseph S."/>
            <person name="Aduse-Opoku J."/>
            <person name="Curtis M."/>
            <person name="Wade W."/>
            <person name="Hashim A."/>
        </authorList>
    </citation>
    <scope>NUCLEOTIDE SEQUENCE [LARGE SCALE GENOMIC DNA]</scope>
    <source>
        <strain evidence="10">irhom_31</strain>
    </source>
</reference>
<gene>
    <name evidence="9" type="ORF">E4U03_02295</name>
</gene>
<dbReference type="Pfam" id="PF03799">
    <property type="entry name" value="FtsQ_DivIB_C"/>
    <property type="match status" value="1"/>
</dbReference>
<evidence type="ECO:0000256" key="7">
    <source>
        <dbReference type="SAM" id="Phobius"/>
    </source>
</evidence>
<keyword evidence="5" id="KW-0131">Cell cycle</keyword>
<comment type="caution">
    <text evidence="9">The sequence shown here is derived from an EMBL/GenBank/DDBJ whole genome shotgun (WGS) entry which is preliminary data.</text>
</comment>